<evidence type="ECO:0000256" key="2">
    <source>
        <dbReference type="ARBA" id="ARBA00022723"/>
    </source>
</evidence>
<organism evidence="6 7">
    <name type="scientific">Desulfosarcina ovata subsp. ovata</name>
    <dbReference type="NCBI Taxonomy" id="2752305"/>
    <lineage>
        <taxon>Bacteria</taxon>
        <taxon>Pseudomonadati</taxon>
        <taxon>Thermodesulfobacteriota</taxon>
        <taxon>Desulfobacteria</taxon>
        <taxon>Desulfobacterales</taxon>
        <taxon>Desulfosarcinaceae</taxon>
        <taxon>Desulfosarcina</taxon>
    </lineage>
</organism>
<evidence type="ECO:0000313" key="7">
    <source>
        <dbReference type="Proteomes" id="UP000422108"/>
    </source>
</evidence>
<dbReference type="EMBL" id="AP021879">
    <property type="protein sequence ID" value="BBO89913.1"/>
    <property type="molecule type" value="Genomic_DNA"/>
</dbReference>
<evidence type="ECO:0000259" key="5">
    <source>
        <dbReference type="PROSITE" id="PS51747"/>
    </source>
</evidence>
<evidence type="ECO:0000313" key="6">
    <source>
        <dbReference type="EMBL" id="BBO89913.1"/>
    </source>
</evidence>
<dbReference type="Gene3D" id="3.40.140.10">
    <property type="entry name" value="Cytidine Deaminase, domain 2"/>
    <property type="match status" value="1"/>
</dbReference>
<reference evidence="6 7" key="1">
    <citation type="submission" date="2019-11" db="EMBL/GenBank/DDBJ databases">
        <title>Comparative genomics of hydrocarbon-degrading Desulfosarcina strains.</title>
        <authorList>
            <person name="Watanabe M."/>
            <person name="Kojima H."/>
            <person name="Fukui M."/>
        </authorList>
    </citation>
    <scope>NUCLEOTIDE SEQUENCE [LARGE SCALE GENOMIC DNA]</scope>
    <source>
        <strain evidence="7">oXyS1</strain>
    </source>
</reference>
<dbReference type="PANTHER" id="PTHR11086:SF18">
    <property type="entry name" value="DEOXYCYTIDYLATE DEAMINASE"/>
    <property type="match status" value="1"/>
</dbReference>
<dbReference type="GO" id="GO:0004132">
    <property type="term" value="F:dCMP deaminase activity"/>
    <property type="evidence" value="ECO:0007669"/>
    <property type="project" value="TreeGrafter"/>
</dbReference>
<evidence type="ECO:0000256" key="1">
    <source>
        <dbReference type="ARBA" id="ARBA00006576"/>
    </source>
</evidence>
<dbReference type="Pfam" id="PF00383">
    <property type="entry name" value="dCMP_cyt_deam_1"/>
    <property type="match status" value="1"/>
</dbReference>
<dbReference type="PROSITE" id="PS51747">
    <property type="entry name" value="CYT_DCMP_DEAMINASES_2"/>
    <property type="match status" value="1"/>
</dbReference>
<sequence>MVNVQPYCLKDLINESAFKELTEFCRAVHAEMDALISVARSGRGSTSGSIMYVTAQPCHNCTKHIICSGIKKVIYLEPYPKSLGLELHSDAIELDPIDDRCLGKKLVLTPYSGVAPHRYHDFFVKRDERKNDKGHYLVRSKEEQAFKPRFAHRLTKRNRSHLDKSNPHPITANELKHFIEIISMVDRYENKVTKKNGGKNARSDLRKKL</sequence>
<proteinExistence type="inferred from homology"/>
<dbReference type="InterPro" id="IPR016193">
    <property type="entry name" value="Cytidine_deaminase-like"/>
</dbReference>
<name>A0A5K8AB24_9BACT</name>
<evidence type="ECO:0000256" key="3">
    <source>
        <dbReference type="ARBA" id="ARBA00022801"/>
    </source>
</evidence>
<dbReference type="GO" id="GO:0008270">
    <property type="term" value="F:zinc ion binding"/>
    <property type="evidence" value="ECO:0007669"/>
    <property type="project" value="InterPro"/>
</dbReference>
<feature type="domain" description="CMP/dCMP-type deaminase" evidence="5">
    <location>
        <begin position="1"/>
        <end position="86"/>
    </location>
</feature>
<keyword evidence="3" id="KW-0378">Hydrolase</keyword>
<dbReference type="PROSITE" id="PS00903">
    <property type="entry name" value="CYT_DCMP_DEAMINASES_1"/>
    <property type="match status" value="1"/>
</dbReference>
<keyword evidence="4" id="KW-0862">Zinc</keyword>
<dbReference type="Proteomes" id="UP000422108">
    <property type="component" value="Chromosome"/>
</dbReference>
<evidence type="ECO:0000256" key="4">
    <source>
        <dbReference type="ARBA" id="ARBA00022833"/>
    </source>
</evidence>
<dbReference type="InterPro" id="IPR016192">
    <property type="entry name" value="APOBEC/CMP_deaminase_Zn-bd"/>
</dbReference>
<keyword evidence="2" id="KW-0479">Metal-binding</keyword>
<dbReference type="InterPro" id="IPR015517">
    <property type="entry name" value="dCMP_deaminase-rel"/>
</dbReference>
<keyword evidence="7" id="KW-1185">Reference proteome</keyword>
<protein>
    <recommendedName>
        <fullName evidence="5">CMP/dCMP-type deaminase domain-containing protein</fullName>
    </recommendedName>
</protein>
<accession>A0A5K8AB24</accession>
<dbReference type="PANTHER" id="PTHR11086">
    <property type="entry name" value="DEOXYCYTIDYLATE DEAMINASE-RELATED"/>
    <property type="match status" value="1"/>
</dbReference>
<comment type="similarity">
    <text evidence="1">Belongs to the cytidine and deoxycytidylate deaminase family.</text>
</comment>
<dbReference type="InterPro" id="IPR002125">
    <property type="entry name" value="CMP_dCMP_dom"/>
</dbReference>
<dbReference type="GO" id="GO:0005737">
    <property type="term" value="C:cytoplasm"/>
    <property type="evidence" value="ECO:0007669"/>
    <property type="project" value="TreeGrafter"/>
</dbReference>
<gene>
    <name evidence="6" type="ORF">DSCOOX_30930</name>
</gene>
<dbReference type="AlphaFoldDB" id="A0A5K8AB24"/>
<dbReference type="SUPFAM" id="SSF53927">
    <property type="entry name" value="Cytidine deaminase-like"/>
    <property type="match status" value="1"/>
</dbReference>